<dbReference type="EMBL" id="FPJE01000015">
    <property type="protein sequence ID" value="SFW62470.1"/>
    <property type="molecule type" value="Genomic_DNA"/>
</dbReference>
<protein>
    <submittedName>
        <fullName evidence="3">SusE outer membrane protein</fullName>
    </submittedName>
</protein>
<gene>
    <name evidence="3" type="ORF">SAMN02927921_02780</name>
</gene>
<dbReference type="Proteomes" id="UP000182248">
    <property type="component" value="Unassembled WGS sequence"/>
</dbReference>
<dbReference type="CDD" id="cd12956">
    <property type="entry name" value="CBM_SusE-F_like"/>
    <property type="match status" value="1"/>
</dbReference>
<dbReference type="OrthoDB" id="975117at2"/>
<keyword evidence="4" id="KW-1185">Reference proteome</keyword>
<accession>A0A1K1QT54</accession>
<sequence>MKTPNILATLILSAGLFWACSDDDHPTLIAADEPAITAPASGSSYILSEDNATEQADRFVWNRANFSIQTQINYNLQADIPGNDFQNAATLGSTTATQINVSVEHLNNTAIALGLPSGEASEMEVRVVASVSDEVEALVSESILISVTPYGSGNTGTSYLWVPGGFQAAGNYGQDWTPSEAPQLRSLSSDPEVFEGYIYFAAEAEFKFTAAPEWGNGEYGDGGSGTLLRDEGPNLKTPAGYYRMQVNTEKLTYTLLDTDWGIIGDAIPGTGWDSDVDLTYDPAEKTWKTTLELQAGELKFRANDAWDLNYGDDDTDGTLEEGGSNINVEAGGTYTVALDLSQPGVYSYTLTAVTE</sequence>
<dbReference type="STRING" id="1150368.SAMN02927921_02780"/>
<name>A0A1K1QT54_9FLAO</name>
<reference evidence="3 4" key="1">
    <citation type="submission" date="2016-11" db="EMBL/GenBank/DDBJ databases">
        <authorList>
            <person name="Jaros S."/>
            <person name="Januszkiewicz K."/>
            <person name="Wedrychowicz H."/>
        </authorList>
    </citation>
    <scope>NUCLEOTIDE SEQUENCE [LARGE SCALE GENOMIC DNA]</scope>
    <source>
        <strain evidence="3 4">CGMCC 1.12145</strain>
    </source>
</reference>
<organism evidence="3 4">
    <name type="scientific">Sinomicrobium oceani</name>
    <dbReference type="NCBI Taxonomy" id="1150368"/>
    <lineage>
        <taxon>Bacteria</taxon>
        <taxon>Pseudomonadati</taxon>
        <taxon>Bacteroidota</taxon>
        <taxon>Flavobacteriia</taxon>
        <taxon>Flavobacteriales</taxon>
        <taxon>Flavobacteriaceae</taxon>
        <taxon>Sinomicrobium</taxon>
    </lineage>
</organism>
<evidence type="ECO:0000313" key="4">
    <source>
        <dbReference type="Proteomes" id="UP000182248"/>
    </source>
</evidence>
<evidence type="ECO:0000256" key="1">
    <source>
        <dbReference type="SAM" id="SignalP"/>
    </source>
</evidence>
<evidence type="ECO:0000259" key="2">
    <source>
        <dbReference type="Pfam" id="PF14292"/>
    </source>
</evidence>
<dbReference type="Pfam" id="PF14292">
    <property type="entry name" value="SusE"/>
    <property type="match status" value="1"/>
</dbReference>
<dbReference type="RefSeq" id="WP_072317991.1">
    <property type="nucleotide sequence ID" value="NZ_FPJE01000015.1"/>
</dbReference>
<feature type="domain" description="SusE outer membrane protein" evidence="2">
    <location>
        <begin position="22"/>
        <end position="127"/>
    </location>
</feature>
<dbReference type="InterPro" id="IPR025970">
    <property type="entry name" value="SusE"/>
</dbReference>
<feature type="chain" id="PRO_5013108959" evidence="1">
    <location>
        <begin position="20"/>
        <end position="355"/>
    </location>
</feature>
<dbReference type="CDD" id="cd12967">
    <property type="entry name" value="CBM_SusE-F_like_u1"/>
    <property type="match status" value="1"/>
</dbReference>
<dbReference type="AlphaFoldDB" id="A0A1K1QT54"/>
<dbReference type="Gene3D" id="2.60.40.3620">
    <property type="match status" value="2"/>
</dbReference>
<feature type="signal peptide" evidence="1">
    <location>
        <begin position="1"/>
        <end position="19"/>
    </location>
</feature>
<evidence type="ECO:0000313" key="3">
    <source>
        <dbReference type="EMBL" id="SFW62470.1"/>
    </source>
</evidence>
<keyword evidence="1" id="KW-0732">Signal</keyword>
<proteinExistence type="predicted"/>